<evidence type="ECO:0000313" key="3">
    <source>
        <dbReference type="Proteomes" id="UP000759273"/>
    </source>
</evidence>
<dbReference type="PANTHER" id="PTHR48090">
    <property type="entry name" value="UNDECAPRENYL-PHOSPHATE 4-DEOXY-4-FORMAMIDO-L-ARABINOSE TRANSFERASE-RELATED"/>
    <property type="match status" value="1"/>
</dbReference>
<evidence type="ECO:0000313" key="2">
    <source>
        <dbReference type="EMBL" id="MBS5332341.1"/>
    </source>
</evidence>
<dbReference type="Proteomes" id="UP000759273">
    <property type="component" value="Unassembled WGS sequence"/>
</dbReference>
<dbReference type="Pfam" id="PF00535">
    <property type="entry name" value="Glycos_transf_2"/>
    <property type="match status" value="1"/>
</dbReference>
<evidence type="ECO:0000259" key="1">
    <source>
        <dbReference type="Pfam" id="PF00535"/>
    </source>
</evidence>
<name>A0A943DEZ8_9FIRM</name>
<accession>A0A943DEZ8</accession>
<dbReference type="SUPFAM" id="SSF53448">
    <property type="entry name" value="Nucleotide-diphospho-sugar transferases"/>
    <property type="match status" value="1"/>
</dbReference>
<comment type="caution">
    <text evidence="2">The sequence shown here is derived from an EMBL/GenBank/DDBJ whole genome shotgun (WGS) entry which is preliminary data.</text>
</comment>
<dbReference type="InterPro" id="IPR001173">
    <property type="entry name" value="Glyco_trans_2-like"/>
</dbReference>
<gene>
    <name evidence="2" type="ORF">KHY36_07425</name>
</gene>
<proteinExistence type="predicted"/>
<dbReference type="CDD" id="cd04179">
    <property type="entry name" value="DPM_DPG-synthase_like"/>
    <property type="match status" value="1"/>
</dbReference>
<organism evidence="2 3">
    <name type="scientific">Subdoligranulum variabile</name>
    <dbReference type="NCBI Taxonomy" id="214851"/>
    <lineage>
        <taxon>Bacteria</taxon>
        <taxon>Bacillati</taxon>
        <taxon>Bacillota</taxon>
        <taxon>Clostridia</taxon>
        <taxon>Eubacteriales</taxon>
        <taxon>Oscillospiraceae</taxon>
        <taxon>Subdoligranulum</taxon>
    </lineage>
</organism>
<sequence>MIEYERKNLNGVPDYTAAEFEGRRSDYCLLIPVINEGARILTELGRAENAGINKICDIVICDGGSTDGSMKHDILQLYHVNTLLTKIGPGKQGAQLRMGIYFALDRGYKGVLTIDGNNKDSIEDVPKFIEKLQAGYDLVQGSRFIRGGHAINTPPVRYAAVRLIHAPLISLGAHQWFTDTTNAYRAYSREYLTHPDVRPLRDVFAGYELLAYLSIRATQLGLKACEVPVTRAYPATGKTPTKITGFKGNSDLMKVLLNALKGKYNP</sequence>
<feature type="domain" description="Glycosyltransferase 2-like" evidence="1">
    <location>
        <begin position="29"/>
        <end position="190"/>
    </location>
</feature>
<dbReference type="Gene3D" id="3.90.550.10">
    <property type="entry name" value="Spore Coat Polysaccharide Biosynthesis Protein SpsA, Chain A"/>
    <property type="match status" value="1"/>
</dbReference>
<dbReference type="AlphaFoldDB" id="A0A943DEZ8"/>
<protein>
    <submittedName>
        <fullName evidence="2">Glycosyltransferase family 2 protein</fullName>
    </submittedName>
</protein>
<dbReference type="InterPro" id="IPR029044">
    <property type="entry name" value="Nucleotide-diphossugar_trans"/>
</dbReference>
<dbReference type="EMBL" id="JAGZGG010000014">
    <property type="protein sequence ID" value="MBS5332341.1"/>
    <property type="molecule type" value="Genomic_DNA"/>
</dbReference>
<dbReference type="InterPro" id="IPR050256">
    <property type="entry name" value="Glycosyltransferase_2"/>
</dbReference>
<reference evidence="2" key="1">
    <citation type="submission" date="2021-02" db="EMBL/GenBank/DDBJ databases">
        <title>Infant gut strain persistence is associated with maternal origin, phylogeny, and functional potential including surface adhesion and iron acquisition.</title>
        <authorList>
            <person name="Lou Y.C."/>
        </authorList>
    </citation>
    <scope>NUCLEOTIDE SEQUENCE</scope>
    <source>
        <strain evidence="2">L3_101_000M1_dasL3_101_000M1_concoct_87</strain>
    </source>
</reference>